<sequence length="316" mass="36348">MQLVIFQERSNGGTSTTPSEQVRVEVEPQTIEPGEGSSDSESARLNQLDSSDEGDRDGIYGIEHDPSLRLPNSSYDVNDQDTIRRAYVALGPCRPKMNKDVFPQHECGDNSKFPGGDSFVNGGFRIWNMKVRFLRHAGGLNSAHCEVEEKYNLFVKPKSSIRESIASNSVEYKAQYLARLTWRDQDIVNAMDLLDFTKLELDVLRKYSGWEEFLKNVNSFCEKHKVKFVDMDGKYKPIQRDKKFYKNAINYHRFHADMFLGVIDKQLVELNNRFDEVNTELLRCMASFSPAKNFSAFDVEKLVKLAGHYPHDFQFE</sequence>
<dbReference type="InParanoid" id="A0A1D6M5L3"/>
<dbReference type="OMA" id="DEIPRAY"/>
<dbReference type="EMBL" id="CM000782">
    <property type="protein sequence ID" value="AQK86379.1"/>
    <property type="molecule type" value="Genomic_DNA"/>
</dbReference>
<feature type="compositionally biased region" description="Polar residues" evidence="1">
    <location>
        <begin position="8"/>
        <end position="20"/>
    </location>
</feature>
<reference evidence="2" key="1">
    <citation type="submission" date="2015-12" db="EMBL/GenBank/DDBJ databases">
        <title>Update maize B73 reference genome by single molecule sequencing technologies.</title>
        <authorList>
            <consortium name="Maize Genome Sequencing Project"/>
            <person name="Ware D."/>
        </authorList>
    </citation>
    <scope>NUCLEOTIDE SEQUENCE</scope>
    <source>
        <tissue evidence="2">Seedling</tissue>
    </source>
</reference>
<dbReference type="PANTHER" id="PTHR11697:SF230">
    <property type="entry name" value="ZINC FINGER, MYM DOMAIN CONTAINING 1"/>
    <property type="match status" value="1"/>
</dbReference>
<feature type="region of interest" description="Disordered" evidence="1">
    <location>
        <begin position="1"/>
        <end position="76"/>
    </location>
</feature>
<dbReference type="PANTHER" id="PTHR11697">
    <property type="entry name" value="GENERAL TRANSCRIPTION FACTOR 2-RELATED ZINC FINGER PROTEIN"/>
    <property type="match status" value="1"/>
</dbReference>
<evidence type="ECO:0000313" key="2">
    <source>
        <dbReference type="EMBL" id="AQK86379.1"/>
    </source>
</evidence>
<gene>
    <name evidence="2" type="ORF">ZEAMMB73_Zm00001d038347</name>
</gene>
<dbReference type="InterPro" id="IPR055298">
    <property type="entry name" value="AtLOH3-like"/>
</dbReference>
<dbReference type="ExpressionAtlas" id="A0A1D6M5L3">
    <property type="expression patterns" value="baseline"/>
</dbReference>
<proteinExistence type="predicted"/>
<evidence type="ECO:0000256" key="1">
    <source>
        <dbReference type="SAM" id="MobiDB-lite"/>
    </source>
</evidence>
<organism evidence="2">
    <name type="scientific">Zea mays</name>
    <name type="common">Maize</name>
    <dbReference type="NCBI Taxonomy" id="4577"/>
    <lineage>
        <taxon>Eukaryota</taxon>
        <taxon>Viridiplantae</taxon>
        <taxon>Streptophyta</taxon>
        <taxon>Embryophyta</taxon>
        <taxon>Tracheophyta</taxon>
        <taxon>Spermatophyta</taxon>
        <taxon>Magnoliopsida</taxon>
        <taxon>Liliopsida</taxon>
        <taxon>Poales</taxon>
        <taxon>Poaceae</taxon>
        <taxon>PACMAD clade</taxon>
        <taxon>Panicoideae</taxon>
        <taxon>Andropogonodae</taxon>
        <taxon>Andropogoneae</taxon>
        <taxon>Tripsacinae</taxon>
        <taxon>Zea</taxon>
    </lineage>
</organism>
<feature type="compositionally biased region" description="Polar residues" evidence="1">
    <location>
        <begin position="37"/>
        <end position="49"/>
    </location>
</feature>
<dbReference type="STRING" id="4577.A0A1D6M5L3"/>
<name>A0A1D6M5L3_MAIZE</name>
<feature type="compositionally biased region" description="Basic and acidic residues" evidence="1">
    <location>
        <begin position="56"/>
        <end position="67"/>
    </location>
</feature>
<accession>A0A1D6M5L3</accession>
<dbReference type="AlphaFoldDB" id="A0A1D6M5L3"/>
<protein>
    <submittedName>
        <fullName evidence="2">TTF-type zinc finger protein with HAT dimerization domain</fullName>
    </submittedName>
</protein>